<dbReference type="FunFam" id="1.10.20.140:FF:000001">
    <property type="entry name" value="tRNA dimethylallyltransferase"/>
    <property type="match status" value="1"/>
</dbReference>
<dbReference type="GO" id="GO:0006400">
    <property type="term" value="P:tRNA modification"/>
    <property type="evidence" value="ECO:0007669"/>
    <property type="project" value="TreeGrafter"/>
</dbReference>
<evidence type="ECO:0000256" key="12">
    <source>
        <dbReference type="RuleBase" id="RU003784"/>
    </source>
</evidence>
<feature type="site" description="Interaction with substrate tRNA" evidence="10">
    <location>
        <position position="101"/>
    </location>
</feature>
<dbReference type="AlphaFoldDB" id="A0A2N4U127"/>
<dbReference type="HAMAP" id="MF_00185">
    <property type="entry name" value="IPP_trans"/>
    <property type="match status" value="1"/>
</dbReference>
<dbReference type="Gene3D" id="3.40.50.300">
    <property type="entry name" value="P-loop containing nucleotide triphosphate hydrolases"/>
    <property type="match status" value="1"/>
</dbReference>
<feature type="binding site" evidence="10">
    <location>
        <begin position="10"/>
        <end position="17"/>
    </location>
    <ligand>
        <name>ATP</name>
        <dbReference type="ChEBI" id="CHEBI:30616"/>
    </ligand>
</feature>
<comment type="subunit">
    <text evidence="10">Monomer.</text>
</comment>
<dbReference type="PANTHER" id="PTHR11088:SF60">
    <property type="entry name" value="TRNA DIMETHYLALLYLTRANSFERASE"/>
    <property type="match status" value="1"/>
</dbReference>
<dbReference type="NCBIfam" id="TIGR00174">
    <property type="entry name" value="miaA"/>
    <property type="match status" value="1"/>
</dbReference>
<keyword evidence="15" id="KW-1185">Reference proteome</keyword>
<name>A0A2N4U127_9BURK</name>
<dbReference type="InterPro" id="IPR039657">
    <property type="entry name" value="Dimethylallyltransferase"/>
</dbReference>
<keyword evidence="4 10" id="KW-0808">Transferase</keyword>
<dbReference type="PANTHER" id="PTHR11088">
    <property type="entry name" value="TRNA DIMETHYLALLYLTRANSFERASE"/>
    <property type="match status" value="1"/>
</dbReference>
<comment type="caution">
    <text evidence="14">The sequence shown here is derived from an EMBL/GenBank/DDBJ whole genome shotgun (WGS) entry which is preliminary data.</text>
</comment>
<evidence type="ECO:0000256" key="6">
    <source>
        <dbReference type="ARBA" id="ARBA00022741"/>
    </source>
</evidence>
<keyword evidence="7 10" id="KW-0067">ATP-binding</keyword>
<dbReference type="InterPro" id="IPR027417">
    <property type="entry name" value="P-loop_NTPase"/>
</dbReference>
<gene>
    <name evidence="10" type="primary">miaA</name>
    <name evidence="14" type="ORF">CR159_16360</name>
</gene>
<keyword evidence="6 10" id="KW-0547">Nucleotide-binding</keyword>
<protein>
    <recommendedName>
        <fullName evidence="10">tRNA dimethylallyltransferase</fullName>
        <ecNumber evidence="10">2.5.1.75</ecNumber>
    </recommendedName>
    <alternativeName>
        <fullName evidence="10">Dimethylallyl diphosphate:tRNA dimethylallyltransferase</fullName>
        <shortName evidence="10">DMAPP:tRNA dimethylallyltransferase</shortName>
        <shortName evidence="10">DMATase</shortName>
    </alternativeName>
    <alternativeName>
        <fullName evidence="10">Isopentenyl-diphosphate:tRNA isopentenyltransferase</fullName>
        <shortName evidence="10">IPP transferase</shortName>
        <shortName evidence="10">IPPT</shortName>
        <shortName evidence="10">IPTase</shortName>
    </alternativeName>
</protein>
<evidence type="ECO:0000256" key="2">
    <source>
        <dbReference type="ARBA" id="ARBA00003213"/>
    </source>
</evidence>
<keyword evidence="5 10" id="KW-0819">tRNA processing</keyword>
<evidence type="ECO:0000256" key="9">
    <source>
        <dbReference type="ARBA" id="ARBA00049563"/>
    </source>
</evidence>
<dbReference type="Gene3D" id="1.10.20.140">
    <property type="match status" value="1"/>
</dbReference>
<evidence type="ECO:0000256" key="3">
    <source>
        <dbReference type="ARBA" id="ARBA00005842"/>
    </source>
</evidence>
<dbReference type="SUPFAM" id="SSF52540">
    <property type="entry name" value="P-loop containing nucleoside triphosphate hydrolases"/>
    <property type="match status" value="2"/>
</dbReference>
<keyword evidence="8 10" id="KW-0460">Magnesium</keyword>
<dbReference type="Pfam" id="PF01715">
    <property type="entry name" value="IPPT"/>
    <property type="match status" value="1"/>
</dbReference>
<feature type="region of interest" description="Interaction with substrate tRNA" evidence="10">
    <location>
        <begin position="159"/>
        <end position="163"/>
    </location>
</feature>
<comment type="similarity">
    <text evidence="3 10 13">Belongs to the IPP transferase family.</text>
</comment>
<evidence type="ECO:0000256" key="7">
    <source>
        <dbReference type="ARBA" id="ARBA00022840"/>
    </source>
</evidence>
<dbReference type="GO" id="GO:0052381">
    <property type="term" value="F:tRNA dimethylallyltransferase activity"/>
    <property type="evidence" value="ECO:0007669"/>
    <property type="project" value="UniProtKB-UniRule"/>
</dbReference>
<comment type="function">
    <text evidence="2 10 12">Catalyzes the transfer of a dimethylallyl group onto the adenine at position 37 in tRNAs that read codons beginning with uridine, leading to the formation of N6-(dimethylallyl)adenosine (i(6)A).</text>
</comment>
<proteinExistence type="inferred from homology"/>
<feature type="region of interest" description="Interaction with substrate tRNA" evidence="10">
    <location>
        <begin position="242"/>
        <end position="247"/>
    </location>
</feature>
<accession>A0A2N4U127</accession>
<evidence type="ECO:0000256" key="1">
    <source>
        <dbReference type="ARBA" id="ARBA00001946"/>
    </source>
</evidence>
<evidence type="ECO:0000313" key="14">
    <source>
        <dbReference type="EMBL" id="PLC48719.1"/>
    </source>
</evidence>
<evidence type="ECO:0000256" key="11">
    <source>
        <dbReference type="RuleBase" id="RU003783"/>
    </source>
</evidence>
<reference evidence="14 15" key="1">
    <citation type="submission" date="2017-10" db="EMBL/GenBank/DDBJ databases">
        <title>Two draft genome sequences of Pusillimonas sp. strains isolated from a nitrate- and radionuclide-contaminated groundwater in Russia.</title>
        <authorList>
            <person name="Grouzdev D.S."/>
            <person name="Tourova T.P."/>
            <person name="Goeva M.A."/>
            <person name="Babich T.L."/>
            <person name="Sokolova D.S."/>
            <person name="Abdullin R."/>
            <person name="Poltaraus A.B."/>
            <person name="Toshchakov S.V."/>
            <person name="Nazina T.N."/>
        </authorList>
    </citation>
    <scope>NUCLEOTIDE SEQUENCE [LARGE SCALE GENOMIC DNA]</scope>
    <source>
        <strain evidence="14 15">JR1/69-3-13</strain>
    </source>
</reference>
<evidence type="ECO:0000256" key="13">
    <source>
        <dbReference type="RuleBase" id="RU003785"/>
    </source>
</evidence>
<feature type="region of interest" description="Interaction with substrate tRNA" evidence="10">
    <location>
        <begin position="35"/>
        <end position="38"/>
    </location>
</feature>
<feature type="site" description="Interaction with substrate tRNA" evidence="10">
    <location>
        <position position="123"/>
    </location>
</feature>
<dbReference type="RefSeq" id="WP_102075049.1">
    <property type="nucleotide sequence ID" value="NZ_PDNW01000016.1"/>
</dbReference>
<comment type="catalytic activity">
    <reaction evidence="9 10 11">
        <text>adenosine(37) in tRNA + dimethylallyl diphosphate = N(6)-dimethylallyladenosine(37) in tRNA + diphosphate</text>
        <dbReference type="Rhea" id="RHEA:26482"/>
        <dbReference type="Rhea" id="RHEA-COMP:10162"/>
        <dbReference type="Rhea" id="RHEA-COMP:10375"/>
        <dbReference type="ChEBI" id="CHEBI:33019"/>
        <dbReference type="ChEBI" id="CHEBI:57623"/>
        <dbReference type="ChEBI" id="CHEBI:74411"/>
        <dbReference type="ChEBI" id="CHEBI:74415"/>
        <dbReference type="EC" id="2.5.1.75"/>
    </reaction>
</comment>
<evidence type="ECO:0000256" key="4">
    <source>
        <dbReference type="ARBA" id="ARBA00022679"/>
    </source>
</evidence>
<comment type="cofactor">
    <cofactor evidence="1 10">
        <name>Mg(2+)</name>
        <dbReference type="ChEBI" id="CHEBI:18420"/>
    </cofactor>
</comment>
<dbReference type="InterPro" id="IPR018022">
    <property type="entry name" value="IPT"/>
</dbReference>
<evidence type="ECO:0000256" key="8">
    <source>
        <dbReference type="ARBA" id="ARBA00022842"/>
    </source>
</evidence>
<comment type="caution">
    <text evidence="10">Lacks conserved residue(s) required for the propagation of feature annotation.</text>
</comment>
<evidence type="ECO:0000256" key="10">
    <source>
        <dbReference type="HAMAP-Rule" id="MF_00185"/>
    </source>
</evidence>
<dbReference type="EMBL" id="PDNW01000016">
    <property type="protein sequence ID" value="PLC48719.1"/>
    <property type="molecule type" value="Genomic_DNA"/>
</dbReference>
<dbReference type="Proteomes" id="UP000234190">
    <property type="component" value="Unassembled WGS sequence"/>
</dbReference>
<evidence type="ECO:0000313" key="15">
    <source>
        <dbReference type="Proteomes" id="UP000234190"/>
    </source>
</evidence>
<organism evidence="14 15">
    <name type="scientific">Pollutimonas subterranea</name>
    <dbReference type="NCBI Taxonomy" id="2045210"/>
    <lineage>
        <taxon>Bacteria</taxon>
        <taxon>Pseudomonadati</taxon>
        <taxon>Pseudomonadota</taxon>
        <taxon>Betaproteobacteria</taxon>
        <taxon>Burkholderiales</taxon>
        <taxon>Alcaligenaceae</taxon>
        <taxon>Pollutimonas</taxon>
    </lineage>
</organism>
<feature type="binding site" evidence="10">
    <location>
        <begin position="12"/>
        <end position="17"/>
    </location>
    <ligand>
        <name>substrate</name>
    </ligand>
</feature>
<dbReference type="GO" id="GO:0005524">
    <property type="term" value="F:ATP binding"/>
    <property type="evidence" value="ECO:0007669"/>
    <property type="project" value="UniProtKB-UniRule"/>
</dbReference>
<dbReference type="EC" id="2.5.1.75" evidence="10"/>
<evidence type="ECO:0000256" key="5">
    <source>
        <dbReference type="ARBA" id="ARBA00022694"/>
    </source>
</evidence>
<dbReference type="OrthoDB" id="9776390at2"/>
<sequence length="317" mass="34843">MKMPIVCLAGPTAAGKSATTLALASRWPIEIIVVDSATVYRGMDIGTAKPTEDEQAAAAHHLLDIRDPAESYSAAEFQADASALIEAIQARGNIPLLCGGTMLYYKALREGLNELPPADPQVRTDIDNEAKECGWPELHRQLAAYDPLTAARLAPNDSQRLQRAIEIYRVSGTPMSVWLAQARPQQDIKHEFVTISLEPSDRLALHARIAQRYQQMISHGLLQEVQALHQRPDLHTGLPSVRCVGYRQLWDFLDGKIDMQTAVEQAVAATRQLAKRQLTWLRSQPERHVIDCLAPDASAQAVDKISAFWSSSAPAGS</sequence>